<dbReference type="AlphaFoldDB" id="A0A1V9XE81"/>
<comment type="caution">
    <text evidence="1">The sequence shown here is derived from an EMBL/GenBank/DDBJ whole genome shotgun (WGS) entry which is preliminary data.</text>
</comment>
<evidence type="ECO:0000313" key="1">
    <source>
        <dbReference type="EMBL" id="OQR71711.1"/>
    </source>
</evidence>
<organism evidence="1 2">
    <name type="scientific">Tropilaelaps mercedesae</name>
    <dbReference type="NCBI Taxonomy" id="418985"/>
    <lineage>
        <taxon>Eukaryota</taxon>
        <taxon>Metazoa</taxon>
        <taxon>Ecdysozoa</taxon>
        <taxon>Arthropoda</taxon>
        <taxon>Chelicerata</taxon>
        <taxon>Arachnida</taxon>
        <taxon>Acari</taxon>
        <taxon>Parasitiformes</taxon>
        <taxon>Mesostigmata</taxon>
        <taxon>Gamasina</taxon>
        <taxon>Dermanyssoidea</taxon>
        <taxon>Laelapidae</taxon>
        <taxon>Tropilaelaps</taxon>
    </lineage>
</organism>
<dbReference type="EMBL" id="MNPL01013773">
    <property type="protein sequence ID" value="OQR71711.1"/>
    <property type="molecule type" value="Genomic_DNA"/>
</dbReference>
<accession>A0A1V9XE81</accession>
<reference evidence="1 2" key="1">
    <citation type="journal article" date="2017" name="Gigascience">
        <title>Draft genome of the honey bee ectoparasitic mite, Tropilaelaps mercedesae, is shaped by the parasitic life history.</title>
        <authorList>
            <person name="Dong X."/>
            <person name="Armstrong S.D."/>
            <person name="Xia D."/>
            <person name="Makepeace B.L."/>
            <person name="Darby A.C."/>
            <person name="Kadowaki T."/>
        </authorList>
    </citation>
    <scope>NUCLEOTIDE SEQUENCE [LARGE SCALE GENOMIC DNA]</scope>
    <source>
        <strain evidence="1">Wuxi-XJTLU</strain>
    </source>
</reference>
<sequence length="64" mass="7380">MRGANACSVNNMISDSKEKLTRACIRIQHSVKIKMKYHGAFTNTTARSTCIRDSLYHRKIDFLF</sequence>
<name>A0A1V9XE81_9ACAR</name>
<dbReference type="InParanoid" id="A0A1V9XE81"/>
<gene>
    <name evidence="1" type="ORF">BIW11_03916</name>
</gene>
<evidence type="ECO:0000313" key="2">
    <source>
        <dbReference type="Proteomes" id="UP000192247"/>
    </source>
</evidence>
<keyword evidence="2" id="KW-1185">Reference proteome</keyword>
<proteinExistence type="predicted"/>
<dbReference type="Proteomes" id="UP000192247">
    <property type="component" value="Unassembled WGS sequence"/>
</dbReference>
<protein>
    <submittedName>
        <fullName evidence="1">Uncharacterized protein</fullName>
    </submittedName>
</protein>